<dbReference type="GO" id="GO:0004605">
    <property type="term" value="F:phosphatidate cytidylyltransferase activity"/>
    <property type="evidence" value="ECO:0007669"/>
    <property type="project" value="TreeGrafter"/>
</dbReference>
<evidence type="ECO:0000256" key="9">
    <source>
        <dbReference type="ARBA" id="ARBA00023098"/>
    </source>
</evidence>
<evidence type="ECO:0000256" key="10">
    <source>
        <dbReference type="ARBA" id="ARBA00023136"/>
    </source>
</evidence>
<accession>A0A094Q5U6</accession>
<keyword evidence="7" id="KW-0548">Nucleotidyltransferase</keyword>
<keyword evidence="5" id="KW-0808">Transferase</keyword>
<feature type="transmembrane region" description="Helical" evidence="13">
    <location>
        <begin position="209"/>
        <end position="227"/>
    </location>
</feature>
<dbReference type="GO" id="GO:0005886">
    <property type="term" value="C:plasma membrane"/>
    <property type="evidence" value="ECO:0007669"/>
    <property type="project" value="UniProtKB-SubCell"/>
</dbReference>
<feature type="transmembrane region" description="Helical" evidence="13">
    <location>
        <begin position="63"/>
        <end position="83"/>
    </location>
</feature>
<evidence type="ECO:0000256" key="2">
    <source>
        <dbReference type="ARBA" id="ARBA00010185"/>
    </source>
</evidence>
<dbReference type="EMBL" id="JNSK01000011">
    <property type="protein sequence ID" value="KGA19520.1"/>
    <property type="molecule type" value="Genomic_DNA"/>
</dbReference>
<comment type="caution">
    <text evidence="14">The sequence shown here is derived from an EMBL/GenBank/DDBJ whole genome shotgun (WGS) entry which is preliminary data.</text>
</comment>
<feature type="transmembrane region" description="Helical" evidence="13">
    <location>
        <begin position="233"/>
        <end position="253"/>
    </location>
</feature>
<name>A0A094Q5U6_9ZZZZ</name>
<protein>
    <recommendedName>
        <fullName evidence="15">Phosphatidate cytidylyltransferase</fullName>
    </recommendedName>
</protein>
<keyword evidence="4" id="KW-0444">Lipid biosynthesis</keyword>
<dbReference type="PANTHER" id="PTHR46382">
    <property type="entry name" value="PHOSPHATIDATE CYTIDYLYLTRANSFERASE"/>
    <property type="match status" value="1"/>
</dbReference>
<evidence type="ECO:0000313" key="14">
    <source>
        <dbReference type="EMBL" id="KGA19520.1"/>
    </source>
</evidence>
<dbReference type="GO" id="GO:0016024">
    <property type="term" value="P:CDP-diacylglycerol biosynthetic process"/>
    <property type="evidence" value="ECO:0007669"/>
    <property type="project" value="TreeGrafter"/>
</dbReference>
<sequence>MSFSSIRRANFSKFENRTSDVSDLHSINEAINAKAGRKLLPSILVSLILVALVWLTLAYARVLFALLIAIAVSLGVREIARAFSAAGTRISMRSLIVATCGLTYASWSAGVEGLAVATAIAFPVLLIFRLRKGPQDFVKGATATTLTLIYLPFLAGFLVLLARPDDGLARVMTFVVLVGCNDTFGYLLGVLIGRHPLVPAISPKKSWEGLIGSILFTCLGGALSFHYILDLQWWIGVLVGLMIVFTATTGDLIESAMKRDLSLKDMGSLLPGHGGMLDRLDSVLLSAPALYFALELVKRFS</sequence>
<dbReference type="InterPro" id="IPR000374">
    <property type="entry name" value="PC_trans"/>
</dbReference>
<keyword evidence="8 13" id="KW-1133">Transmembrane helix</keyword>
<keyword evidence="11" id="KW-0594">Phospholipid biosynthesis</keyword>
<keyword evidence="3" id="KW-1003">Cell membrane</keyword>
<dbReference type="Pfam" id="PF01148">
    <property type="entry name" value="CTP_transf_1"/>
    <property type="match status" value="1"/>
</dbReference>
<evidence type="ECO:0000256" key="11">
    <source>
        <dbReference type="ARBA" id="ARBA00023209"/>
    </source>
</evidence>
<gene>
    <name evidence="14" type="ORF">GM50_5070</name>
</gene>
<comment type="subcellular location">
    <subcellularLocation>
        <location evidence="1">Cell membrane</location>
        <topology evidence="1">Multi-pass membrane protein</topology>
    </subcellularLocation>
</comment>
<dbReference type="PANTHER" id="PTHR46382:SF1">
    <property type="entry name" value="PHOSPHATIDATE CYTIDYLYLTRANSFERASE"/>
    <property type="match status" value="1"/>
</dbReference>
<evidence type="ECO:0000256" key="1">
    <source>
        <dbReference type="ARBA" id="ARBA00004651"/>
    </source>
</evidence>
<organism evidence="14">
    <name type="scientific">freshwater metagenome</name>
    <dbReference type="NCBI Taxonomy" id="449393"/>
    <lineage>
        <taxon>unclassified sequences</taxon>
        <taxon>metagenomes</taxon>
        <taxon>ecological metagenomes</taxon>
    </lineage>
</organism>
<feature type="transmembrane region" description="Helical" evidence="13">
    <location>
        <begin position="168"/>
        <end position="188"/>
    </location>
</feature>
<comment type="similarity">
    <text evidence="2">Belongs to the CDS family.</text>
</comment>
<evidence type="ECO:0000256" key="6">
    <source>
        <dbReference type="ARBA" id="ARBA00022692"/>
    </source>
</evidence>
<feature type="transmembrane region" description="Helical" evidence="13">
    <location>
        <begin position="142"/>
        <end position="162"/>
    </location>
</feature>
<evidence type="ECO:0000256" key="4">
    <source>
        <dbReference type="ARBA" id="ARBA00022516"/>
    </source>
</evidence>
<feature type="transmembrane region" description="Helical" evidence="13">
    <location>
        <begin position="39"/>
        <end position="57"/>
    </location>
</feature>
<keyword evidence="9" id="KW-0443">Lipid metabolism</keyword>
<proteinExistence type="inferred from homology"/>
<keyword evidence="12" id="KW-1208">Phospholipid metabolism</keyword>
<feature type="transmembrane region" description="Helical" evidence="13">
    <location>
        <begin position="113"/>
        <end position="130"/>
    </location>
</feature>
<evidence type="ECO:0000256" key="8">
    <source>
        <dbReference type="ARBA" id="ARBA00022989"/>
    </source>
</evidence>
<evidence type="ECO:0000256" key="5">
    <source>
        <dbReference type="ARBA" id="ARBA00022679"/>
    </source>
</evidence>
<evidence type="ECO:0000256" key="7">
    <source>
        <dbReference type="ARBA" id="ARBA00022695"/>
    </source>
</evidence>
<dbReference type="PROSITE" id="PS01315">
    <property type="entry name" value="CDS"/>
    <property type="match status" value="1"/>
</dbReference>
<evidence type="ECO:0000256" key="12">
    <source>
        <dbReference type="ARBA" id="ARBA00023264"/>
    </source>
</evidence>
<evidence type="ECO:0008006" key="15">
    <source>
        <dbReference type="Google" id="ProtNLM"/>
    </source>
</evidence>
<keyword evidence="6 13" id="KW-0812">Transmembrane</keyword>
<evidence type="ECO:0000256" key="3">
    <source>
        <dbReference type="ARBA" id="ARBA00022475"/>
    </source>
</evidence>
<keyword evidence="10 13" id="KW-0472">Membrane</keyword>
<reference evidence="14" key="1">
    <citation type="submission" date="2014-05" db="EMBL/GenBank/DDBJ databases">
        <title>Key roles for freshwater Actinobacteria revealed by deep metagenomic sequencing.</title>
        <authorList>
            <person name="Ghai R."/>
            <person name="Mizuno C.M."/>
            <person name="Picazo A."/>
            <person name="Camacho A."/>
            <person name="Rodriguez-Valera F."/>
        </authorList>
    </citation>
    <scope>NUCLEOTIDE SEQUENCE</scope>
</reference>
<evidence type="ECO:0000256" key="13">
    <source>
        <dbReference type="SAM" id="Phobius"/>
    </source>
</evidence>
<dbReference type="AlphaFoldDB" id="A0A094Q5U6"/>